<dbReference type="AlphaFoldDB" id="E8LZT2"/>
<comment type="caution">
    <text evidence="2">The sequence shown here is derived from an EMBL/GenBank/DDBJ whole genome shotgun (WGS) entry which is preliminary data.</text>
</comment>
<dbReference type="Proteomes" id="UP000004371">
    <property type="component" value="Unassembled WGS sequence"/>
</dbReference>
<protein>
    <submittedName>
        <fullName evidence="2">Uncharacterized protein</fullName>
    </submittedName>
</protein>
<keyword evidence="3" id="KW-1185">Reference proteome</keyword>
<evidence type="ECO:0000256" key="1">
    <source>
        <dbReference type="SAM" id="Phobius"/>
    </source>
</evidence>
<dbReference type="EMBL" id="AEVS01000108">
    <property type="protein sequence ID" value="EGA63758.1"/>
    <property type="molecule type" value="Genomic_DNA"/>
</dbReference>
<dbReference type="STRING" id="945543.VIBR0546_08395"/>
<keyword evidence="1" id="KW-1133">Transmembrane helix</keyword>
<evidence type="ECO:0000313" key="2">
    <source>
        <dbReference type="EMBL" id="EGA63758.1"/>
    </source>
</evidence>
<proteinExistence type="predicted"/>
<evidence type="ECO:0000313" key="3">
    <source>
        <dbReference type="Proteomes" id="UP000004371"/>
    </source>
</evidence>
<name>E8LZT2_9VIBR</name>
<keyword evidence="1" id="KW-0812">Transmembrane</keyword>
<gene>
    <name evidence="2" type="ORF">VIBR0546_08395</name>
</gene>
<sequence length="100" mass="11530">MIAITYIVTSLLLIYLLWRVNRKPSKGVILIGQLLLFLVLGGQFWSIFQFGTKTAGVPSKILLYEDFFIKYLDLPNLEMKWLSCGLFIITLIFCLPKRAE</sequence>
<organism evidence="2 3">
    <name type="scientific">Vibrio brasiliensis LMG 20546</name>
    <dbReference type="NCBI Taxonomy" id="945543"/>
    <lineage>
        <taxon>Bacteria</taxon>
        <taxon>Pseudomonadati</taxon>
        <taxon>Pseudomonadota</taxon>
        <taxon>Gammaproteobacteria</taxon>
        <taxon>Vibrionales</taxon>
        <taxon>Vibrionaceae</taxon>
        <taxon>Vibrio</taxon>
        <taxon>Vibrio oreintalis group</taxon>
    </lineage>
</organism>
<accession>E8LZT2</accession>
<feature type="transmembrane region" description="Helical" evidence="1">
    <location>
        <begin position="79"/>
        <end position="96"/>
    </location>
</feature>
<keyword evidence="1" id="KW-0472">Membrane</keyword>
<feature type="transmembrane region" description="Helical" evidence="1">
    <location>
        <begin position="28"/>
        <end position="48"/>
    </location>
</feature>
<reference evidence="2 3" key="1">
    <citation type="journal article" date="2012" name="Int. J. Syst. Evol. Microbiol.">
        <title>Vibrio caribbeanicus sp. nov., isolated from the marine sponge Scleritoderma cyanea.</title>
        <authorList>
            <person name="Hoffmann M."/>
            <person name="Monday S.R."/>
            <person name="Allard M.W."/>
            <person name="Strain E.A."/>
            <person name="Whittaker P."/>
            <person name="Naum M."/>
            <person name="McCarthy P.J."/>
            <person name="Lopez J.V."/>
            <person name="Fischer M."/>
            <person name="Brown E.W."/>
        </authorList>
    </citation>
    <scope>NUCLEOTIDE SEQUENCE [LARGE SCALE GENOMIC DNA]</scope>
    <source>
        <strain evidence="2 3">LMG 20546</strain>
    </source>
</reference>
<feature type="transmembrane region" description="Helical" evidence="1">
    <location>
        <begin position="6"/>
        <end position="21"/>
    </location>
</feature>